<name>A0ACC2WCN4_9TREE</name>
<reference evidence="1" key="1">
    <citation type="submission" date="2023-04" db="EMBL/GenBank/DDBJ databases">
        <title>Draft Genome sequencing of Naganishia species isolated from polar environments using Oxford Nanopore Technology.</title>
        <authorList>
            <person name="Leo P."/>
            <person name="Venkateswaran K."/>
        </authorList>
    </citation>
    <scope>NUCLEOTIDE SEQUENCE</scope>
    <source>
        <strain evidence="1">MNA-CCFEE 5262</strain>
    </source>
</reference>
<comment type="caution">
    <text evidence="1">The sequence shown here is derived from an EMBL/GenBank/DDBJ whole genome shotgun (WGS) entry which is preliminary data.</text>
</comment>
<keyword evidence="2" id="KW-1185">Reference proteome</keyword>
<accession>A0ACC2WCN4</accession>
<dbReference type="EMBL" id="JASBWS010000029">
    <property type="protein sequence ID" value="KAJ9109510.1"/>
    <property type="molecule type" value="Genomic_DNA"/>
</dbReference>
<protein>
    <submittedName>
        <fullName evidence="1">Uncharacterized protein</fullName>
    </submittedName>
</protein>
<gene>
    <name evidence="1" type="ORF">QFC20_003254</name>
</gene>
<organism evidence="1 2">
    <name type="scientific">Naganishia adeliensis</name>
    <dbReference type="NCBI Taxonomy" id="92952"/>
    <lineage>
        <taxon>Eukaryota</taxon>
        <taxon>Fungi</taxon>
        <taxon>Dikarya</taxon>
        <taxon>Basidiomycota</taxon>
        <taxon>Agaricomycotina</taxon>
        <taxon>Tremellomycetes</taxon>
        <taxon>Filobasidiales</taxon>
        <taxon>Filobasidiaceae</taxon>
        <taxon>Naganishia</taxon>
    </lineage>
</organism>
<evidence type="ECO:0000313" key="1">
    <source>
        <dbReference type="EMBL" id="KAJ9109510.1"/>
    </source>
</evidence>
<evidence type="ECO:0000313" key="2">
    <source>
        <dbReference type="Proteomes" id="UP001230649"/>
    </source>
</evidence>
<proteinExistence type="predicted"/>
<sequence>MSYLNDQSHGNYRHYYVRRRANDEYPLPFEQDERLQLLDPQLFKGKVVLDVGCNSGEVSVELGMASTIIKRRILAYRLGVDIDSALIDQCRTTVEHAFSLQKPSDFVSAVQPSCPTSAGEVAESSVREPSRKKRKLKNGIARDTPMAPTLTPTASVDTQYFPAFFPDLFGPISIQGATLLANSLKTDQHERGIDAESRPHNGPPCFPRNLEFHAADWTNTSIDTDMAGYDVILGFSLTKWIHLHELDEGLVRFFRKCYDTLHDGGVLILEKQGWKGYKQTKRTSEVSHISMSSERTFIYLCGLSKRQTLKRNYQQVKLRPETDFDRILLKTVGFSKKETVKETETEKGELYTATDRDQGDRSYY</sequence>
<dbReference type="Proteomes" id="UP001230649">
    <property type="component" value="Unassembled WGS sequence"/>
</dbReference>